<organism evidence="3 4">
    <name type="scientific">Streptomyces tsukubensis (strain DSM 42081 / NBRC 108919 / NRRL 18488 / 9993)</name>
    <dbReference type="NCBI Taxonomy" id="1114943"/>
    <lineage>
        <taxon>Bacteria</taxon>
        <taxon>Bacillati</taxon>
        <taxon>Actinomycetota</taxon>
        <taxon>Actinomycetes</taxon>
        <taxon>Kitasatosporales</taxon>
        <taxon>Streptomycetaceae</taxon>
        <taxon>Streptomyces</taxon>
    </lineage>
</organism>
<feature type="compositionally biased region" description="Basic and acidic residues" evidence="1">
    <location>
        <begin position="1"/>
        <end position="13"/>
    </location>
</feature>
<reference evidence="3 4" key="1">
    <citation type="journal article" date="2012" name="J. Bacteriol.">
        <title>Draft genome of Streptomyces tsukubaensis NRRL 18488, the producer of the clinically important immunosuppressant tacrolimus (FK506).</title>
        <authorList>
            <person name="Barreiro C."/>
            <person name="Prieto C."/>
            <person name="Sola-Landa A."/>
            <person name="Solera E."/>
            <person name="Martinez-Castro M."/>
            <person name="Perez-Redondo R."/>
            <person name="Garcia-Estrada C."/>
            <person name="Aparicio J.F."/>
            <person name="Fernandez-Martinez L.T."/>
            <person name="Santos-Aberturas J."/>
            <person name="Salehi-Najafabadi Z."/>
            <person name="Rodriguez-Garcia A."/>
            <person name="Tauch A."/>
            <person name="Martin J.F."/>
        </authorList>
    </citation>
    <scope>NUCLEOTIDE SEQUENCE [LARGE SCALE GENOMIC DNA]</scope>
    <source>
        <strain evidence="4">DSM 42081 / NBRC 108919 / NRRL 18488 / 9993</strain>
    </source>
</reference>
<evidence type="ECO:0000256" key="1">
    <source>
        <dbReference type="SAM" id="MobiDB-lite"/>
    </source>
</evidence>
<dbReference type="Pfam" id="PF13354">
    <property type="entry name" value="Beta-lactamase2"/>
    <property type="match status" value="1"/>
</dbReference>
<proteinExistence type="predicted"/>
<dbReference type="InterPro" id="IPR000871">
    <property type="entry name" value="Beta-lactam_class-A"/>
</dbReference>
<name>A0A7G3URQ2_STRT9</name>
<evidence type="ECO:0000313" key="4">
    <source>
        <dbReference type="Proteomes" id="UP000005940"/>
    </source>
</evidence>
<gene>
    <name evidence="3" type="ORF">STSU_023835</name>
</gene>
<dbReference type="EMBL" id="CP029159">
    <property type="protein sequence ID" value="QKM71829.1"/>
    <property type="molecule type" value="Genomic_DNA"/>
</dbReference>
<dbReference type="InterPro" id="IPR012338">
    <property type="entry name" value="Beta-lactam/transpept-like"/>
</dbReference>
<dbReference type="GO" id="GO:0046677">
    <property type="term" value="P:response to antibiotic"/>
    <property type="evidence" value="ECO:0007669"/>
    <property type="project" value="InterPro"/>
</dbReference>
<sequence>MPEIRTRTAVADRGRRRTARRGTARRRTVPWRTGVRGGPGTRRALALGAVLPVVLGLVPPSAAAAATAATAGPGPGALPAGRTGAVAAGPAEAVAAGGTGAVAAAAGATASCTTPDVVLGFTLLYAVSGALRGRPSTTAVHLDDPSSGTHCELRADRAYDAASVVKVTVLGALLRTAEKAGRALTAREKHLARAMITRSDNAATSSLWQSLGTGRIDAFRKAAGMTRTVLGRDGYWGLTRTTARDQNTLLRLLTTPNTVLTDASREHALGLMRDVVPGQRWGTPAGAPEGADVRLKNGWLPRAHDGWRVHSAGAFTTGGRTYRLTVLTEDSRAMGDGIATIEALSRALHRELRAAGG</sequence>
<protein>
    <recommendedName>
        <fullName evidence="2">Beta-lactamase class A catalytic domain-containing protein</fullName>
    </recommendedName>
</protein>
<dbReference type="RefSeq" id="WP_130584617.1">
    <property type="nucleotide sequence ID" value="NZ_CP029159.1"/>
</dbReference>
<accession>A0A7G3URQ2</accession>
<feature type="domain" description="Beta-lactamase class A catalytic" evidence="2">
    <location>
        <begin position="189"/>
        <end position="328"/>
    </location>
</feature>
<keyword evidence="4" id="KW-1185">Reference proteome</keyword>
<feature type="region of interest" description="Disordered" evidence="1">
    <location>
        <begin position="1"/>
        <end position="38"/>
    </location>
</feature>
<dbReference type="SUPFAM" id="SSF56601">
    <property type="entry name" value="beta-lactamase/transpeptidase-like"/>
    <property type="match status" value="1"/>
</dbReference>
<dbReference type="GO" id="GO:0030655">
    <property type="term" value="P:beta-lactam antibiotic catabolic process"/>
    <property type="evidence" value="ECO:0007669"/>
    <property type="project" value="InterPro"/>
</dbReference>
<dbReference type="Gene3D" id="3.40.710.10">
    <property type="entry name" value="DD-peptidase/beta-lactamase superfamily"/>
    <property type="match status" value="1"/>
</dbReference>
<evidence type="ECO:0000313" key="3">
    <source>
        <dbReference type="EMBL" id="QKM71829.1"/>
    </source>
</evidence>
<dbReference type="PANTHER" id="PTHR35333:SF3">
    <property type="entry name" value="BETA-LACTAMASE-TYPE TRANSPEPTIDASE FOLD CONTAINING PROTEIN"/>
    <property type="match status" value="1"/>
</dbReference>
<dbReference type="GO" id="GO:0008800">
    <property type="term" value="F:beta-lactamase activity"/>
    <property type="evidence" value="ECO:0007669"/>
    <property type="project" value="InterPro"/>
</dbReference>
<dbReference type="PANTHER" id="PTHR35333">
    <property type="entry name" value="BETA-LACTAMASE"/>
    <property type="match status" value="1"/>
</dbReference>
<evidence type="ECO:0000259" key="2">
    <source>
        <dbReference type="Pfam" id="PF13354"/>
    </source>
</evidence>
<dbReference type="InterPro" id="IPR045155">
    <property type="entry name" value="Beta-lactam_cat"/>
</dbReference>
<dbReference type="AlphaFoldDB" id="A0A7G3URQ2"/>
<feature type="compositionally biased region" description="Basic residues" evidence="1">
    <location>
        <begin position="14"/>
        <end position="29"/>
    </location>
</feature>
<dbReference type="Proteomes" id="UP000005940">
    <property type="component" value="Chromosome"/>
</dbReference>